<reference evidence="2 3" key="1">
    <citation type="journal article" date="2015" name="Antonie Van Leeuwenhoek">
        <title>Oricola cellulosilytica gen. nov., sp. nov., a cellulose-degrading bacterium of the family Phyllobacteriaceae isolated from surface seashore water, and emended descriptions of Mesorhizobium loti and Phyllobacterium myrsinacearum.</title>
        <authorList>
            <person name="Hameed A."/>
            <person name="Shahina M."/>
            <person name="Lai W.A."/>
            <person name="Lin S.Y."/>
            <person name="Young L.S."/>
            <person name="Liu Y.C."/>
            <person name="Hsu Y.H."/>
            <person name="Young C.C."/>
        </authorList>
    </citation>
    <scope>NUCLEOTIDE SEQUENCE [LARGE SCALE GENOMIC DNA]</scope>
    <source>
        <strain evidence="2 3">KCTC 52183</strain>
    </source>
</reference>
<evidence type="ECO:0000259" key="1">
    <source>
        <dbReference type="Pfam" id="PF13391"/>
    </source>
</evidence>
<comment type="caution">
    <text evidence="2">The sequence shown here is derived from an EMBL/GenBank/DDBJ whole genome shotgun (WGS) entry which is preliminary data.</text>
</comment>
<protein>
    <submittedName>
        <fullName evidence="2">Restriction endonuclease</fullName>
    </submittedName>
</protein>
<dbReference type="Proteomes" id="UP000291301">
    <property type="component" value="Unassembled WGS sequence"/>
</dbReference>
<evidence type="ECO:0000313" key="3">
    <source>
        <dbReference type="Proteomes" id="UP000291301"/>
    </source>
</evidence>
<keyword evidence="2" id="KW-0540">Nuclease</keyword>
<proteinExistence type="predicted"/>
<sequence>MSYCVFMHRSDSIYEDIPAEQYQFPRQYLARAEPSVGSWILYLEPRKVHHTRGYFAVARVQEIIPDPNVTGMFVALIEQGSYLEFPNSVPFSEQDGPLERGLLNESGNLSGRAQSAVRPISDVDFLRIVERGLAESEPFLPRLDDTPAGFELHEVQSPFVFEQVRDRTQYLMSRALRDRAFRRLVLRAYGERCAFTGLKLINGGGRAEVNAAHIRPVESKGPDSVTNGIALSGTAHWMFDRGLVSLTNDLEIIISRQVNDLAAVRGFINQSGYAFAPDVSKHRAHPKFIEWHRENIFKH</sequence>
<feature type="domain" description="HNH nuclease" evidence="1">
    <location>
        <begin position="193"/>
        <end position="246"/>
    </location>
</feature>
<dbReference type="GO" id="GO:0004519">
    <property type="term" value="F:endonuclease activity"/>
    <property type="evidence" value="ECO:0007669"/>
    <property type="project" value="UniProtKB-KW"/>
</dbReference>
<dbReference type="AlphaFoldDB" id="A0A4R0PCV3"/>
<dbReference type="RefSeq" id="WP_131567292.1">
    <property type="nucleotide sequence ID" value="NZ_JAINFK010000004.1"/>
</dbReference>
<keyword evidence="2" id="KW-0378">Hydrolase</keyword>
<keyword evidence="2" id="KW-0255">Endonuclease</keyword>
<organism evidence="2 3">
    <name type="scientific">Oricola cellulosilytica</name>
    <dbReference type="NCBI Taxonomy" id="1429082"/>
    <lineage>
        <taxon>Bacteria</taxon>
        <taxon>Pseudomonadati</taxon>
        <taxon>Pseudomonadota</taxon>
        <taxon>Alphaproteobacteria</taxon>
        <taxon>Hyphomicrobiales</taxon>
        <taxon>Ahrensiaceae</taxon>
        <taxon>Oricola</taxon>
    </lineage>
</organism>
<evidence type="ECO:0000313" key="2">
    <source>
        <dbReference type="EMBL" id="TCD15310.1"/>
    </source>
</evidence>
<dbReference type="Pfam" id="PF13391">
    <property type="entry name" value="HNH_2"/>
    <property type="match status" value="1"/>
</dbReference>
<dbReference type="InterPro" id="IPR003615">
    <property type="entry name" value="HNH_nuc"/>
</dbReference>
<dbReference type="OrthoDB" id="7181882at2"/>
<accession>A0A4R0PCV3</accession>
<gene>
    <name evidence="2" type="ORF">E0D97_07175</name>
</gene>
<keyword evidence="3" id="KW-1185">Reference proteome</keyword>
<dbReference type="EMBL" id="SJST01000002">
    <property type="protein sequence ID" value="TCD15310.1"/>
    <property type="molecule type" value="Genomic_DNA"/>
</dbReference>
<name>A0A4R0PCV3_9HYPH</name>